<dbReference type="AlphaFoldDB" id="A0A1M5Z727"/>
<dbReference type="InterPro" id="IPR050065">
    <property type="entry name" value="GlmU-like"/>
</dbReference>
<dbReference type="Proteomes" id="UP000183995">
    <property type="component" value="Unassembled WGS sequence"/>
</dbReference>
<dbReference type="PANTHER" id="PTHR43584:SF8">
    <property type="entry name" value="N-ACETYLMURAMATE ALPHA-1-PHOSPHATE URIDYLYLTRANSFERASE"/>
    <property type="match status" value="1"/>
</dbReference>
<dbReference type="InterPro" id="IPR011004">
    <property type="entry name" value="Trimer_LpxA-like_sf"/>
</dbReference>
<evidence type="ECO:0000313" key="4">
    <source>
        <dbReference type="EMBL" id="SHI19898.1"/>
    </source>
</evidence>
<evidence type="ECO:0000256" key="1">
    <source>
        <dbReference type="ARBA" id="ARBA00022679"/>
    </source>
</evidence>
<name>A0A1M5Z727_9FIRM</name>
<dbReference type="STRING" id="1123282.SAMN02745823_03297"/>
<dbReference type="GO" id="GO:0016779">
    <property type="term" value="F:nucleotidyltransferase activity"/>
    <property type="evidence" value="ECO:0007669"/>
    <property type="project" value="UniProtKB-ARBA"/>
</dbReference>
<evidence type="ECO:0000313" key="5">
    <source>
        <dbReference type="Proteomes" id="UP000183995"/>
    </source>
</evidence>
<dbReference type="GO" id="GO:0016746">
    <property type="term" value="F:acyltransferase activity"/>
    <property type="evidence" value="ECO:0007669"/>
    <property type="project" value="UniProtKB-KW"/>
</dbReference>
<gene>
    <name evidence="4" type="ORF">SAMN02745823_03297</name>
</gene>
<dbReference type="InterPro" id="IPR056729">
    <property type="entry name" value="GMPPB_C"/>
</dbReference>
<dbReference type="OrthoDB" id="9779868at2"/>
<dbReference type="PANTHER" id="PTHR43584">
    <property type="entry name" value="NUCLEOTIDYL TRANSFERASE"/>
    <property type="match status" value="1"/>
</dbReference>
<dbReference type="CDD" id="cd05636">
    <property type="entry name" value="LbH_G1P_TT_C_like"/>
    <property type="match status" value="1"/>
</dbReference>
<evidence type="ECO:0000259" key="3">
    <source>
        <dbReference type="Pfam" id="PF25087"/>
    </source>
</evidence>
<organism evidence="4 5">
    <name type="scientific">Sporobacter termitidis DSM 10068</name>
    <dbReference type="NCBI Taxonomy" id="1123282"/>
    <lineage>
        <taxon>Bacteria</taxon>
        <taxon>Bacillati</taxon>
        <taxon>Bacillota</taxon>
        <taxon>Clostridia</taxon>
        <taxon>Eubacteriales</taxon>
        <taxon>Oscillospiraceae</taxon>
        <taxon>Sporobacter</taxon>
    </lineage>
</organism>
<accession>A0A1M5Z727</accession>
<evidence type="ECO:0000256" key="2">
    <source>
        <dbReference type="ARBA" id="ARBA00023315"/>
    </source>
</evidence>
<proteinExistence type="predicted"/>
<protein>
    <submittedName>
        <fullName evidence="4">Transferase hexapeptide (Six repeat-containing protein)</fullName>
    </submittedName>
</protein>
<keyword evidence="2" id="KW-0012">Acyltransferase</keyword>
<keyword evidence="1 4" id="KW-0808">Transferase</keyword>
<reference evidence="4 5" key="1">
    <citation type="submission" date="2016-11" db="EMBL/GenBank/DDBJ databases">
        <authorList>
            <person name="Jaros S."/>
            <person name="Januszkiewicz K."/>
            <person name="Wedrychowicz H."/>
        </authorList>
    </citation>
    <scope>NUCLEOTIDE SEQUENCE [LARGE SCALE GENOMIC DNA]</scope>
    <source>
        <strain evidence="4 5">DSM 10068</strain>
    </source>
</reference>
<keyword evidence="5" id="KW-1185">Reference proteome</keyword>
<dbReference type="EMBL" id="FQXV01000014">
    <property type="protein sequence ID" value="SHI19898.1"/>
    <property type="molecule type" value="Genomic_DNA"/>
</dbReference>
<sequence length="219" mass="23738">MDITVESLFDSSKLDLFSVFDGVEYPWDALSRLKAFLIEYSGRLPGDYERIGEFVWVGKGTVIEKSALIKGPAIIGRDCEIRHSAYLRENVLIGNNVVVGNSTEVKNSILFDNAQAPHFNYVGDSILGYKAHIGAGVILSNLKSTGGTVKVKHDNESIETGLRKFGAILGDNVEVGCNSVLNPGTVVGKNSVVYPLSSVRGYIPEKSIYKGRGQIAAKK</sequence>
<dbReference type="Pfam" id="PF25087">
    <property type="entry name" value="GMPPB_C"/>
    <property type="match status" value="1"/>
</dbReference>
<dbReference type="RefSeq" id="WP_073081402.1">
    <property type="nucleotide sequence ID" value="NZ_FQXV01000014.1"/>
</dbReference>
<feature type="domain" description="Mannose-1-phosphate guanyltransferase C-terminal" evidence="3">
    <location>
        <begin position="69"/>
        <end position="153"/>
    </location>
</feature>
<dbReference type="SUPFAM" id="SSF51161">
    <property type="entry name" value="Trimeric LpxA-like enzymes"/>
    <property type="match status" value="1"/>
</dbReference>
<dbReference type="Gene3D" id="2.160.10.10">
    <property type="entry name" value="Hexapeptide repeat proteins"/>
    <property type="match status" value="1"/>
</dbReference>